<keyword evidence="1" id="KW-0732">Signal</keyword>
<reference evidence="2" key="1">
    <citation type="submission" date="2023-06" db="EMBL/GenBank/DDBJ databases">
        <authorList>
            <person name="Jiang Y."/>
            <person name="Liu Q."/>
        </authorList>
    </citation>
    <scope>NUCLEOTIDE SEQUENCE</scope>
    <source>
        <strain evidence="2">CGMCC 1.12090</strain>
    </source>
</reference>
<keyword evidence="3" id="KW-1185">Reference proteome</keyword>
<accession>A0ABT8RZ32</accession>
<protein>
    <submittedName>
        <fullName evidence="2">Uncharacterized protein</fullName>
    </submittedName>
</protein>
<dbReference type="Proteomes" id="UP001169027">
    <property type="component" value="Unassembled WGS sequence"/>
</dbReference>
<evidence type="ECO:0000313" key="2">
    <source>
        <dbReference type="EMBL" id="MDO1531926.1"/>
    </source>
</evidence>
<proteinExistence type="predicted"/>
<feature type="signal peptide" evidence="1">
    <location>
        <begin position="1"/>
        <end position="20"/>
    </location>
</feature>
<name>A0ABT8RZ32_9BURK</name>
<sequence length="191" mass="19975">MNIRAVVAAAIFAAVPAAHAQWNQEPTSVMGVTLGAPAASIPMCPPLVQSNPDSYKTPSFICTDDIGYSPQTASLKGIPFGFSRGGSVFFTNGAIASVHLLTGQVDYPRLKGMLVERYGPPMKTWTSQVTTTAGAVVSSEESTWSGPNVTILLSERARRADLSRAAFAFNALTAQAGADRAGENKANAGKL</sequence>
<evidence type="ECO:0000256" key="1">
    <source>
        <dbReference type="SAM" id="SignalP"/>
    </source>
</evidence>
<dbReference type="RefSeq" id="WP_301805600.1">
    <property type="nucleotide sequence ID" value="NZ_JAUJZH010000003.1"/>
</dbReference>
<organism evidence="2 3">
    <name type="scientific">Variovorax ginsengisoli</name>
    <dbReference type="NCBI Taxonomy" id="363844"/>
    <lineage>
        <taxon>Bacteria</taxon>
        <taxon>Pseudomonadati</taxon>
        <taxon>Pseudomonadota</taxon>
        <taxon>Betaproteobacteria</taxon>
        <taxon>Burkholderiales</taxon>
        <taxon>Comamonadaceae</taxon>
        <taxon>Variovorax</taxon>
    </lineage>
</organism>
<feature type="chain" id="PRO_5046823827" evidence="1">
    <location>
        <begin position="21"/>
        <end position="191"/>
    </location>
</feature>
<comment type="caution">
    <text evidence="2">The sequence shown here is derived from an EMBL/GenBank/DDBJ whole genome shotgun (WGS) entry which is preliminary data.</text>
</comment>
<gene>
    <name evidence="2" type="ORF">Q2T77_06475</name>
</gene>
<evidence type="ECO:0000313" key="3">
    <source>
        <dbReference type="Proteomes" id="UP001169027"/>
    </source>
</evidence>
<dbReference type="EMBL" id="JAUKVY010000003">
    <property type="protein sequence ID" value="MDO1531926.1"/>
    <property type="molecule type" value="Genomic_DNA"/>
</dbReference>